<dbReference type="InterPro" id="IPR001753">
    <property type="entry name" value="Enoyl-CoA_hydra/iso"/>
</dbReference>
<name>A0ABM8XI85_9BURK</name>
<evidence type="ECO:0000313" key="3">
    <source>
        <dbReference type="EMBL" id="CAG9179858.1"/>
    </source>
</evidence>
<accession>A0ABM8XI85</accession>
<dbReference type="Gene3D" id="1.10.12.10">
    <property type="entry name" value="Lyase 2-enoyl-coa Hydratase, Chain A, domain 2"/>
    <property type="match status" value="1"/>
</dbReference>
<keyword evidence="4" id="KW-1185">Reference proteome</keyword>
<evidence type="ECO:0000256" key="1">
    <source>
        <dbReference type="ARBA" id="ARBA00005254"/>
    </source>
</evidence>
<dbReference type="InterPro" id="IPR029045">
    <property type="entry name" value="ClpP/crotonase-like_dom_sf"/>
</dbReference>
<sequence length="256" mass="27706">MPINLHYDDYLAVITIDRQESLNALSLSLIQELGLAIDEVARSPARTLALVGAGNKAFCAGADVEGLLDRGFWAEREGIRLGQDTFAKLDRLRVPSIAVLHGYALGGGLELSMACTFRVATTSGKFGLPEVRLGLLPGYGGTQRLPRLVGESRALELIMTGRMIDAREAREIGLVNDVVEDGDAVAIAKAFADRFVRHSRCASLLARTAVQRALDLPLAEGLRMEADLIVQAFQTDDAHEGIRAFLGKRSACFTDR</sequence>
<dbReference type="Pfam" id="PF00378">
    <property type="entry name" value="ECH_1"/>
    <property type="match status" value="1"/>
</dbReference>
<dbReference type="EMBL" id="CAJZAF010000025">
    <property type="protein sequence ID" value="CAG9179858.1"/>
    <property type="molecule type" value="Genomic_DNA"/>
</dbReference>
<organism evidence="3 4">
    <name type="scientific">Cupriavidus pinatubonensis</name>
    <dbReference type="NCBI Taxonomy" id="248026"/>
    <lineage>
        <taxon>Bacteria</taxon>
        <taxon>Pseudomonadati</taxon>
        <taxon>Pseudomonadota</taxon>
        <taxon>Betaproteobacteria</taxon>
        <taxon>Burkholderiales</taxon>
        <taxon>Burkholderiaceae</taxon>
        <taxon>Cupriavidus</taxon>
    </lineage>
</organism>
<dbReference type="InterPro" id="IPR014748">
    <property type="entry name" value="Enoyl-CoA_hydra_C"/>
</dbReference>
<comment type="similarity">
    <text evidence="1">Belongs to the enoyl-CoA hydratase/isomerase family.</text>
</comment>
<dbReference type="GO" id="GO:0018812">
    <property type="term" value="F:3-hydroxyacyl-CoA dehydratase activity"/>
    <property type="evidence" value="ECO:0007669"/>
    <property type="project" value="UniProtKB-EC"/>
</dbReference>
<proteinExistence type="inferred from homology"/>
<keyword evidence="2 3" id="KW-0456">Lyase</keyword>
<evidence type="ECO:0000313" key="4">
    <source>
        <dbReference type="Proteomes" id="UP000701702"/>
    </source>
</evidence>
<comment type="caution">
    <text evidence="3">The sequence shown here is derived from an EMBL/GenBank/DDBJ whole genome shotgun (WGS) entry which is preliminary data.</text>
</comment>
<dbReference type="SUPFAM" id="SSF52096">
    <property type="entry name" value="ClpP/crotonase"/>
    <property type="match status" value="1"/>
</dbReference>
<dbReference type="PANTHER" id="PTHR11941">
    <property type="entry name" value="ENOYL-COA HYDRATASE-RELATED"/>
    <property type="match status" value="1"/>
</dbReference>
<reference evidence="3 4" key="1">
    <citation type="submission" date="2021-08" db="EMBL/GenBank/DDBJ databases">
        <authorList>
            <person name="Peeters C."/>
        </authorList>
    </citation>
    <scope>NUCLEOTIDE SEQUENCE [LARGE SCALE GENOMIC DNA]</scope>
    <source>
        <strain evidence="3 4">LMG 23994</strain>
    </source>
</reference>
<evidence type="ECO:0000256" key="2">
    <source>
        <dbReference type="ARBA" id="ARBA00023239"/>
    </source>
</evidence>
<dbReference type="RefSeq" id="WP_224005529.1">
    <property type="nucleotide sequence ID" value="NZ_CAJZAF010000025.1"/>
</dbReference>
<dbReference type="Proteomes" id="UP000701702">
    <property type="component" value="Unassembled WGS sequence"/>
</dbReference>
<gene>
    <name evidence="3" type="ORF">LMG23994_04273</name>
</gene>
<protein>
    <submittedName>
        <fullName evidence="3">Crotonyl-CoA hydratase</fullName>
        <ecNumber evidence="3">4.2.1.150</ecNumber>
    </submittedName>
</protein>
<dbReference type="CDD" id="cd06558">
    <property type="entry name" value="crotonase-like"/>
    <property type="match status" value="1"/>
</dbReference>
<dbReference type="EC" id="4.2.1.150" evidence="3"/>
<dbReference type="Gene3D" id="3.90.226.10">
    <property type="entry name" value="2-enoyl-CoA Hydratase, Chain A, domain 1"/>
    <property type="match status" value="1"/>
</dbReference>
<dbReference type="PANTHER" id="PTHR11941:SF54">
    <property type="entry name" value="ENOYL-COA HYDRATASE, MITOCHONDRIAL"/>
    <property type="match status" value="1"/>
</dbReference>